<evidence type="ECO:0000256" key="2">
    <source>
        <dbReference type="SAM" id="MobiDB-lite"/>
    </source>
</evidence>
<feature type="compositionally biased region" description="Low complexity" evidence="2">
    <location>
        <begin position="38"/>
        <end position="53"/>
    </location>
</feature>
<organism evidence="3 4">
    <name type="scientific">Forsythia ovata</name>
    <dbReference type="NCBI Taxonomy" id="205694"/>
    <lineage>
        <taxon>Eukaryota</taxon>
        <taxon>Viridiplantae</taxon>
        <taxon>Streptophyta</taxon>
        <taxon>Embryophyta</taxon>
        <taxon>Tracheophyta</taxon>
        <taxon>Spermatophyta</taxon>
        <taxon>Magnoliopsida</taxon>
        <taxon>eudicotyledons</taxon>
        <taxon>Gunneridae</taxon>
        <taxon>Pentapetalae</taxon>
        <taxon>asterids</taxon>
        <taxon>lamiids</taxon>
        <taxon>Lamiales</taxon>
        <taxon>Oleaceae</taxon>
        <taxon>Forsythieae</taxon>
        <taxon>Forsythia</taxon>
    </lineage>
</organism>
<proteinExistence type="inferred from homology"/>
<name>A0ABD1QB08_9LAMI</name>
<dbReference type="GO" id="GO:0010150">
    <property type="term" value="P:leaf senescence"/>
    <property type="evidence" value="ECO:0007669"/>
    <property type="project" value="UniProtKB-ARBA"/>
</dbReference>
<dbReference type="PANTHER" id="PTHR33083">
    <property type="entry name" value="EXPRESSED PROTEIN"/>
    <property type="match status" value="1"/>
</dbReference>
<feature type="region of interest" description="Disordered" evidence="2">
    <location>
        <begin position="29"/>
        <end position="78"/>
    </location>
</feature>
<evidence type="ECO:0000313" key="4">
    <source>
        <dbReference type="Proteomes" id="UP001604277"/>
    </source>
</evidence>
<evidence type="ECO:0000256" key="1">
    <source>
        <dbReference type="ARBA" id="ARBA00034773"/>
    </source>
</evidence>
<dbReference type="InterPro" id="IPR007608">
    <property type="entry name" value="Senescence_reg_S40"/>
</dbReference>
<dbReference type="PANTHER" id="PTHR33083:SF79">
    <property type="entry name" value="SENESCENCE REGULATOR"/>
    <property type="match status" value="1"/>
</dbReference>
<gene>
    <name evidence="3" type="ORF">Fot_49142</name>
</gene>
<comment type="similarity">
    <text evidence="1">Belongs to the senescence regulator S40 family.</text>
</comment>
<comment type="caution">
    <text evidence="3">The sequence shown here is derived from an EMBL/GenBank/DDBJ whole genome shotgun (WGS) entry which is preliminary data.</text>
</comment>
<dbReference type="EMBL" id="JBFOLJ010000015">
    <property type="protein sequence ID" value="KAL2473406.1"/>
    <property type="molecule type" value="Genomic_DNA"/>
</dbReference>
<protein>
    <recommendedName>
        <fullName evidence="5">Senescence regulator</fullName>
    </recommendedName>
</protein>
<evidence type="ECO:0000313" key="3">
    <source>
        <dbReference type="EMBL" id="KAL2473406.1"/>
    </source>
</evidence>
<dbReference type="AlphaFoldDB" id="A0ABD1QB08"/>
<dbReference type="Pfam" id="PF04520">
    <property type="entry name" value="Senescence_reg"/>
    <property type="match status" value="1"/>
</dbReference>
<keyword evidence="4" id="KW-1185">Reference proteome</keyword>
<accession>A0ABD1QB08</accession>
<dbReference type="Proteomes" id="UP001604277">
    <property type="component" value="Unassembled WGS sequence"/>
</dbReference>
<evidence type="ECO:0008006" key="5">
    <source>
        <dbReference type="Google" id="ProtNLM"/>
    </source>
</evidence>
<reference evidence="4" key="1">
    <citation type="submission" date="2024-07" db="EMBL/GenBank/DDBJ databases">
        <title>Two chromosome-level genome assemblies of Korean endemic species Abeliophyllum distichum and Forsythia ovata (Oleaceae).</title>
        <authorList>
            <person name="Jang H."/>
        </authorList>
    </citation>
    <scope>NUCLEOTIDE SEQUENCE [LARGE SCALE GENOMIC DNA]</scope>
</reference>
<sequence length="174" mass="19428">MEDLRRRGKALEDEDFQETEVWASLEEFSKGKKAKEYSPGSSSTSAWGLSSAPRVIPKANSGSHEQVGTGRKSSAPVHIPDCSKILKRDPSNKDLWDDECGSDDDTRKRFFDEVDDFETEDGEEMVPPHEYLARRLAGTQIASFSMLEGVGRTLKGRDLSKLRNAILTKTGFLE</sequence>